<organism evidence="2">
    <name type="scientific">Albugo laibachii Nc14</name>
    <dbReference type="NCBI Taxonomy" id="890382"/>
    <lineage>
        <taxon>Eukaryota</taxon>
        <taxon>Sar</taxon>
        <taxon>Stramenopiles</taxon>
        <taxon>Oomycota</taxon>
        <taxon>Peronosporomycetes</taxon>
        <taxon>Albuginales</taxon>
        <taxon>Albuginaceae</taxon>
        <taxon>Albugo</taxon>
    </lineage>
</organism>
<feature type="region of interest" description="Disordered" evidence="1">
    <location>
        <begin position="86"/>
        <end position="106"/>
    </location>
</feature>
<gene>
    <name evidence="2" type="primary">AlNc14C39G3346</name>
    <name evidence="2" type="ORF">ALNC14_038350</name>
</gene>
<name>F0W979_9STRA</name>
<dbReference type="EMBL" id="FR824084">
    <property type="protein sequence ID" value="CCA17692.1"/>
    <property type="molecule type" value="Genomic_DNA"/>
</dbReference>
<reference evidence="2" key="2">
    <citation type="submission" date="2011-02" db="EMBL/GenBank/DDBJ databases">
        <authorList>
            <person name="MacLean D."/>
        </authorList>
    </citation>
    <scope>NUCLEOTIDE SEQUENCE</scope>
</reference>
<evidence type="ECO:0000256" key="1">
    <source>
        <dbReference type="SAM" id="MobiDB-lite"/>
    </source>
</evidence>
<protein>
    <submittedName>
        <fullName evidence="2">AlNc14C39G3346 protein</fullName>
    </submittedName>
</protein>
<sequence length="106" mass="12464">MFINWIPFMTAKLTIPKKHLQGFGQMEFLDEFKIEQVYVLPILHLTEWLITGHLCNLVLPSRQSLLSISVSYVMFTFSVWFLENSQVNSERNRSRSFRIDGPPQTE</sequence>
<reference evidence="2" key="1">
    <citation type="journal article" date="2011" name="PLoS Biol.">
        <title>Gene gain and loss during evolution of obligate parasitism in the white rust pathogen of Arabidopsis thaliana.</title>
        <authorList>
            <person name="Kemen E."/>
            <person name="Gardiner A."/>
            <person name="Schultz-Larsen T."/>
            <person name="Kemen A.C."/>
            <person name="Balmuth A.L."/>
            <person name="Robert-Seilaniantz A."/>
            <person name="Bailey K."/>
            <person name="Holub E."/>
            <person name="Studholme D.J."/>
            <person name="Maclean D."/>
            <person name="Jones J.D."/>
        </authorList>
    </citation>
    <scope>NUCLEOTIDE SEQUENCE</scope>
</reference>
<proteinExistence type="predicted"/>
<accession>F0W979</accession>
<evidence type="ECO:0000313" key="2">
    <source>
        <dbReference type="EMBL" id="CCA17692.1"/>
    </source>
</evidence>
<dbReference type="AlphaFoldDB" id="F0W979"/>
<dbReference type="HOGENOM" id="CLU_2228192_0_0_1"/>